<proteinExistence type="predicted"/>
<gene>
    <name evidence="1" type="ORF">ACAOBT_LOCUS13257</name>
</gene>
<evidence type="ECO:0000313" key="2">
    <source>
        <dbReference type="Proteomes" id="UP001152888"/>
    </source>
</evidence>
<sequence length="49" mass="5526">MLDVVQRSDLWLSSMMPPRDVTGRYDPSASSINLRQFKNLNNKISLGSS</sequence>
<dbReference type="Proteomes" id="UP001152888">
    <property type="component" value="Unassembled WGS sequence"/>
</dbReference>
<protein>
    <submittedName>
        <fullName evidence="1">Uncharacterized protein</fullName>
    </submittedName>
</protein>
<organism evidence="1 2">
    <name type="scientific">Acanthoscelides obtectus</name>
    <name type="common">Bean weevil</name>
    <name type="synonym">Bruchus obtectus</name>
    <dbReference type="NCBI Taxonomy" id="200917"/>
    <lineage>
        <taxon>Eukaryota</taxon>
        <taxon>Metazoa</taxon>
        <taxon>Ecdysozoa</taxon>
        <taxon>Arthropoda</taxon>
        <taxon>Hexapoda</taxon>
        <taxon>Insecta</taxon>
        <taxon>Pterygota</taxon>
        <taxon>Neoptera</taxon>
        <taxon>Endopterygota</taxon>
        <taxon>Coleoptera</taxon>
        <taxon>Polyphaga</taxon>
        <taxon>Cucujiformia</taxon>
        <taxon>Chrysomeloidea</taxon>
        <taxon>Chrysomelidae</taxon>
        <taxon>Bruchinae</taxon>
        <taxon>Bruchini</taxon>
        <taxon>Acanthoscelides</taxon>
    </lineage>
</organism>
<keyword evidence="2" id="KW-1185">Reference proteome</keyword>
<reference evidence="1" key="1">
    <citation type="submission" date="2022-03" db="EMBL/GenBank/DDBJ databases">
        <authorList>
            <person name="Sayadi A."/>
        </authorList>
    </citation>
    <scope>NUCLEOTIDE SEQUENCE</scope>
</reference>
<name>A0A9P0KNE6_ACAOB</name>
<comment type="caution">
    <text evidence="1">The sequence shown here is derived from an EMBL/GenBank/DDBJ whole genome shotgun (WGS) entry which is preliminary data.</text>
</comment>
<dbReference type="EMBL" id="CAKOFQ010006874">
    <property type="protein sequence ID" value="CAH1978765.1"/>
    <property type="molecule type" value="Genomic_DNA"/>
</dbReference>
<dbReference type="AlphaFoldDB" id="A0A9P0KNE6"/>
<evidence type="ECO:0000313" key="1">
    <source>
        <dbReference type="EMBL" id="CAH1978765.1"/>
    </source>
</evidence>
<accession>A0A9P0KNE6</accession>